<keyword evidence="2" id="KW-1185">Reference proteome</keyword>
<organism evidence="1 2">
    <name type="scientific">Kribbella caucasensis</name>
    <dbReference type="NCBI Taxonomy" id="2512215"/>
    <lineage>
        <taxon>Bacteria</taxon>
        <taxon>Bacillati</taxon>
        <taxon>Actinomycetota</taxon>
        <taxon>Actinomycetes</taxon>
        <taxon>Propionibacteriales</taxon>
        <taxon>Kribbellaceae</taxon>
        <taxon>Kribbella</taxon>
    </lineage>
</organism>
<dbReference type="EMBL" id="SNWQ01000015">
    <property type="protein sequence ID" value="TDO44621.1"/>
    <property type="molecule type" value="Genomic_DNA"/>
</dbReference>
<evidence type="ECO:0000313" key="1">
    <source>
        <dbReference type="EMBL" id="TDO44621.1"/>
    </source>
</evidence>
<evidence type="ECO:0000313" key="2">
    <source>
        <dbReference type="Proteomes" id="UP000295388"/>
    </source>
</evidence>
<protein>
    <submittedName>
        <fullName evidence="1">Uncharacterized protein</fullName>
    </submittedName>
</protein>
<reference evidence="1 2" key="1">
    <citation type="submission" date="2019-03" db="EMBL/GenBank/DDBJ databases">
        <title>Genomic Encyclopedia of Type Strains, Phase III (KMG-III): the genomes of soil and plant-associated and newly described type strains.</title>
        <authorList>
            <person name="Whitman W."/>
        </authorList>
    </citation>
    <scope>NUCLEOTIDE SEQUENCE [LARGE SCALE GENOMIC DNA]</scope>
    <source>
        <strain evidence="1 2">VKM Ac-2527</strain>
    </source>
</reference>
<accession>A0A4V3C9A2</accession>
<comment type="caution">
    <text evidence="1">The sequence shown here is derived from an EMBL/GenBank/DDBJ whole genome shotgun (WGS) entry which is preliminary data.</text>
</comment>
<dbReference type="AlphaFoldDB" id="A0A4V3C9A2"/>
<gene>
    <name evidence="1" type="ORF">EV643_115123</name>
</gene>
<name>A0A4V3C9A2_9ACTN</name>
<proteinExistence type="predicted"/>
<dbReference type="Proteomes" id="UP000295388">
    <property type="component" value="Unassembled WGS sequence"/>
</dbReference>
<sequence>MQVRLKGTPMGWFILLVLVVGAVAAYKFRVPLIAKLTGQPQHRIQRALERRKDNRNN</sequence>
<dbReference type="RefSeq" id="WP_166665601.1">
    <property type="nucleotide sequence ID" value="NZ_SNWQ01000015.1"/>
</dbReference>